<keyword evidence="2" id="KW-1185">Reference proteome</keyword>
<proteinExistence type="predicted"/>
<dbReference type="EMBL" id="JACHEK010000004">
    <property type="protein sequence ID" value="MBB6144507.1"/>
    <property type="molecule type" value="Genomic_DNA"/>
</dbReference>
<evidence type="ECO:0000313" key="1">
    <source>
        <dbReference type="EMBL" id="MBB6144507.1"/>
    </source>
</evidence>
<name>A0A841JVL3_9BACT</name>
<reference evidence="1 2" key="1">
    <citation type="submission" date="2020-08" db="EMBL/GenBank/DDBJ databases">
        <title>Genomic Encyclopedia of Type Strains, Phase IV (KMG-IV): sequencing the most valuable type-strain genomes for metagenomic binning, comparative biology and taxonomic classification.</title>
        <authorList>
            <person name="Goeker M."/>
        </authorList>
    </citation>
    <scope>NUCLEOTIDE SEQUENCE [LARGE SCALE GENOMIC DNA]</scope>
    <source>
        <strain evidence="1 2">DSM 103733</strain>
    </source>
</reference>
<organism evidence="1 2">
    <name type="scientific">Silvibacterium bohemicum</name>
    <dbReference type="NCBI Taxonomy" id="1577686"/>
    <lineage>
        <taxon>Bacteria</taxon>
        <taxon>Pseudomonadati</taxon>
        <taxon>Acidobacteriota</taxon>
        <taxon>Terriglobia</taxon>
        <taxon>Terriglobales</taxon>
        <taxon>Acidobacteriaceae</taxon>
        <taxon>Silvibacterium</taxon>
    </lineage>
</organism>
<gene>
    <name evidence="1" type="ORF">HNQ77_002459</name>
</gene>
<dbReference type="OrthoDB" id="9804765at2"/>
<dbReference type="Gene3D" id="3.30.429.10">
    <property type="entry name" value="Macrophage Migration Inhibitory Factor"/>
    <property type="match status" value="1"/>
</dbReference>
<dbReference type="RefSeq" id="WP_050058886.1">
    <property type="nucleotide sequence ID" value="NZ_JACHEK010000004.1"/>
</dbReference>
<dbReference type="InterPro" id="IPR037479">
    <property type="entry name" value="Tauto_MSAD"/>
</dbReference>
<evidence type="ECO:0000313" key="2">
    <source>
        <dbReference type="Proteomes" id="UP000538666"/>
    </source>
</evidence>
<comment type="caution">
    <text evidence="1">The sequence shown here is derived from an EMBL/GenBank/DDBJ whole genome shotgun (WGS) entry which is preliminary data.</text>
</comment>
<dbReference type="SUPFAM" id="SSF55331">
    <property type="entry name" value="Tautomerase/MIF"/>
    <property type="match status" value="1"/>
</dbReference>
<protein>
    <submittedName>
        <fullName evidence="1">Phenylpyruvate tautomerase PptA (4-oxalocrotonate tautomerase family)</fullName>
    </submittedName>
</protein>
<dbReference type="AlphaFoldDB" id="A0A841JVL3"/>
<dbReference type="PANTHER" id="PTHR38460:SF1">
    <property type="entry name" value="TAUTOMERASE YOLI-RELATED"/>
    <property type="match status" value="1"/>
</dbReference>
<accession>A0A841JVL3</accession>
<dbReference type="Proteomes" id="UP000538666">
    <property type="component" value="Unassembled WGS sequence"/>
</dbReference>
<keyword evidence="1" id="KW-0670">Pyruvate</keyword>
<dbReference type="Pfam" id="PF14552">
    <property type="entry name" value="Tautomerase_2"/>
    <property type="match status" value="1"/>
</dbReference>
<dbReference type="PANTHER" id="PTHR38460">
    <property type="entry name" value="TAUTOMERASE YOLI-RELATED"/>
    <property type="match status" value="1"/>
</dbReference>
<sequence length="130" mass="15006">MPLVRIDLIEGKSEEYRTKVGGIVYQTLVDVFNVPEHDKFYVITEHPKSGQPFDRDYLGIHRSDACIFFQITLNSGRSVELKQLFYKALADRLHEGIELRKEDVFINLIEVPKENWSFGNGLAQYVTTAQ</sequence>
<dbReference type="InterPro" id="IPR014347">
    <property type="entry name" value="Tautomerase/MIF_sf"/>
</dbReference>